<protein>
    <submittedName>
        <fullName evidence="2">Uncharacterized protein</fullName>
    </submittedName>
</protein>
<dbReference type="AlphaFoldDB" id="A0A4Y7T335"/>
<gene>
    <name evidence="2" type="ORF">FA13DRAFT_1735573</name>
</gene>
<reference evidence="2 3" key="1">
    <citation type="journal article" date="2019" name="Nat. Ecol. Evol.">
        <title>Megaphylogeny resolves global patterns of mushroom evolution.</title>
        <authorList>
            <person name="Varga T."/>
            <person name="Krizsan K."/>
            <person name="Foldi C."/>
            <person name="Dima B."/>
            <person name="Sanchez-Garcia M."/>
            <person name="Sanchez-Ramirez S."/>
            <person name="Szollosi G.J."/>
            <person name="Szarkandi J.G."/>
            <person name="Papp V."/>
            <person name="Albert L."/>
            <person name="Andreopoulos W."/>
            <person name="Angelini C."/>
            <person name="Antonin V."/>
            <person name="Barry K.W."/>
            <person name="Bougher N.L."/>
            <person name="Buchanan P."/>
            <person name="Buyck B."/>
            <person name="Bense V."/>
            <person name="Catcheside P."/>
            <person name="Chovatia M."/>
            <person name="Cooper J."/>
            <person name="Damon W."/>
            <person name="Desjardin D."/>
            <person name="Finy P."/>
            <person name="Geml J."/>
            <person name="Haridas S."/>
            <person name="Hughes K."/>
            <person name="Justo A."/>
            <person name="Karasinski D."/>
            <person name="Kautmanova I."/>
            <person name="Kiss B."/>
            <person name="Kocsube S."/>
            <person name="Kotiranta H."/>
            <person name="LaButti K.M."/>
            <person name="Lechner B.E."/>
            <person name="Liimatainen K."/>
            <person name="Lipzen A."/>
            <person name="Lukacs Z."/>
            <person name="Mihaltcheva S."/>
            <person name="Morgado L.N."/>
            <person name="Niskanen T."/>
            <person name="Noordeloos M.E."/>
            <person name="Ohm R.A."/>
            <person name="Ortiz-Santana B."/>
            <person name="Ovrebo C."/>
            <person name="Racz N."/>
            <person name="Riley R."/>
            <person name="Savchenko A."/>
            <person name="Shiryaev A."/>
            <person name="Soop K."/>
            <person name="Spirin V."/>
            <person name="Szebenyi C."/>
            <person name="Tomsovsky M."/>
            <person name="Tulloss R.E."/>
            <person name="Uehling J."/>
            <person name="Grigoriev I.V."/>
            <person name="Vagvolgyi C."/>
            <person name="Papp T."/>
            <person name="Martin F.M."/>
            <person name="Miettinen O."/>
            <person name="Hibbett D.S."/>
            <person name="Nagy L.G."/>
        </authorList>
    </citation>
    <scope>NUCLEOTIDE SEQUENCE [LARGE SCALE GENOMIC DNA]</scope>
    <source>
        <strain evidence="2 3">FP101781</strain>
    </source>
</reference>
<feature type="region of interest" description="Disordered" evidence="1">
    <location>
        <begin position="1"/>
        <end position="25"/>
    </location>
</feature>
<sequence length="86" mass="9398">MPPPRRPKQCSILAGISGGSTNRRGRVTETHYPIFLCQAAANRGNLTDFAVTSVTWTPSFSRHKSAVLQLTVPGVGYDPDRPFHCT</sequence>
<keyword evidence="3" id="KW-1185">Reference proteome</keyword>
<evidence type="ECO:0000313" key="2">
    <source>
        <dbReference type="EMBL" id="TEB28421.1"/>
    </source>
</evidence>
<dbReference type="Proteomes" id="UP000298030">
    <property type="component" value="Unassembled WGS sequence"/>
</dbReference>
<comment type="caution">
    <text evidence="2">The sequence shown here is derived from an EMBL/GenBank/DDBJ whole genome shotgun (WGS) entry which is preliminary data.</text>
</comment>
<dbReference type="EMBL" id="QPFP01000032">
    <property type="protein sequence ID" value="TEB28421.1"/>
    <property type="molecule type" value="Genomic_DNA"/>
</dbReference>
<accession>A0A4Y7T335</accession>
<organism evidence="2 3">
    <name type="scientific">Coprinellus micaceus</name>
    <name type="common">Glistening ink-cap mushroom</name>
    <name type="synonym">Coprinus micaceus</name>
    <dbReference type="NCBI Taxonomy" id="71717"/>
    <lineage>
        <taxon>Eukaryota</taxon>
        <taxon>Fungi</taxon>
        <taxon>Dikarya</taxon>
        <taxon>Basidiomycota</taxon>
        <taxon>Agaricomycotina</taxon>
        <taxon>Agaricomycetes</taxon>
        <taxon>Agaricomycetidae</taxon>
        <taxon>Agaricales</taxon>
        <taxon>Agaricineae</taxon>
        <taxon>Psathyrellaceae</taxon>
        <taxon>Coprinellus</taxon>
    </lineage>
</organism>
<evidence type="ECO:0000313" key="3">
    <source>
        <dbReference type="Proteomes" id="UP000298030"/>
    </source>
</evidence>
<proteinExistence type="predicted"/>
<evidence type="ECO:0000256" key="1">
    <source>
        <dbReference type="SAM" id="MobiDB-lite"/>
    </source>
</evidence>
<name>A0A4Y7T335_COPMI</name>